<protein>
    <recommendedName>
        <fullName evidence="1">PA14 domain-containing protein</fullName>
    </recommendedName>
</protein>
<reference evidence="2" key="1">
    <citation type="journal article" date="2020" name="Nature">
        <title>Giant virus diversity and host interactions through global metagenomics.</title>
        <authorList>
            <person name="Schulz F."/>
            <person name="Roux S."/>
            <person name="Paez-Espino D."/>
            <person name="Jungbluth S."/>
            <person name="Walsh D.A."/>
            <person name="Denef V.J."/>
            <person name="McMahon K.D."/>
            <person name="Konstantinidis K.T."/>
            <person name="Eloe-Fadrosh E.A."/>
            <person name="Kyrpides N.C."/>
            <person name="Woyke T."/>
        </authorList>
    </citation>
    <scope>NUCLEOTIDE SEQUENCE</scope>
    <source>
        <strain evidence="2">GVMAG-M-3300009164-40</strain>
    </source>
</reference>
<feature type="domain" description="PA14" evidence="1">
    <location>
        <begin position="110"/>
        <end position="261"/>
    </location>
</feature>
<dbReference type="Pfam" id="PF07691">
    <property type="entry name" value="PA14"/>
    <property type="match status" value="1"/>
</dbReference>
<proteinExistence type="predicted"/>
<sequence length="261" mass="28301">MSSQGPVGATGYTYQILRDAQDRTRQIREKLTYTSYNDGLKQTFPSWDKLGNGLRLSYNFGRLSCAAGTADCPGVGMSDVIPSGEAPKNLLSYLNYGMYVDTGNHLQDPDIADPGTWGVYNDTLLLELLTSDLGDDGASPCTRSNPNTIIPRKVDNKWDYINLYITGYYTAPVSGSYTFTFQSDDGITMILDGNTLIENLGYSAGGGTTSSIVMTAGTKYPLQMLWTNGTGGLNLCVTLIELDGITQIQDTYPFTLSCSPT</sequence>
<accession>A0A6C0F0G3</accession>
<dbReference type="SUPFAM" id="SSF56988">
    <property type="entry name" value="Anthrax protective antigen"/>
    <property type="match status" value="1"/>
</dbReference>
<dbReference type="InterPro" id="IPR037524">
    <property type="entry name" value="PA14/GLEYA"/>
</dbReference>
<dbReference type="InterPro" id="IPR011658">
    <property type="entry name" value="PA14_dom"/>
</dbReference>
<dbReference type="EMBL" id="MN739010">
    <property type="protein sequence ID" value="QHT34904.1"/>
    <property type="molecule type" value="Genomic_DNA"/>
</dbReference>
<evidence type="ECO:0000313" key="2">
    <source>
        <dbReference type="EMBL" id="QHT34904.1"/>
    </source>
</evidence>
<organism evidence="2">
    <name type="scientific">viral metagenome</name>
    <dbReference type="NCBI Taxonomy" id="1070528"/>
    <lineage>
        <taxon>unclassified sequences</taxon>
        <taxon>metagenomes</taxon>
        <taxon>organismal metagenomes</taxon>
    </lineage>
</organism>
<dbReference type="SMART" id="SM00758">
    <property type="entry name" value="PA14"/>
    <property type="match status" value="1"/>
</dbReference>
<dbReference type="AlphaFoldDB" id="A0A6C0F0G3"/>
<dbReference type="Gene3D" id="2.60.120.1560">
    <property type="match status" value="1"/>
</dbReference>
<name>A0A6C0F0G3_9ZZZZ</name>
<evidence type="ECO:0000259" key="1">
    <source>
        <dbReference type="PROSITE" id="PS51820"/>
    </source>
</evidence>
<dbReference type="PROSITE" id="PS51820">
    <property type="entry name" value="PA14"/>
    <property type="match status" value="1"/>
</dbReference>